<reference key="1">
    <citation type="journal article" date="2019" name="Genes (Basel)">
        <title>A High-Quality De novo Genome Assembly from a Single Mosquito Using PacBio Sequencing.</title>
        <authorList>
            <person name="Kingan S.B."/>
            <person name="Heaton H."/>
            <person name="Cudini J."/>
            <person name="Lambert C.C."/>
            <person name="Baybayan P."/>
            <person name="Galvin B.D."/>
            <person name="Durbin R."/>
            <person name="Korlach J."/>
            <person name="Lawniczak M.K.N."/>
        </authorList>
    </citation>
    <scope>NUCLEOTIDE SEQUENCE [LARGE SCALE GENOMIC DNA]</scope>
    <source>
        <strain>Mali-NIH</strain>
    </source>
</reference>
<keyword evidence="5 8" id="KW-0472">Membrane</keyword>
<feature type="transmembrane region" description="Helical" evidence="8">
    <location>
        <begin position="280"/>
        <end position="300"/>
    </location>
</feature>
<feature type="transmembrane region" description="Helical" evidence="8">
    <location>
        <begin position="393"/>
        <end position="411"/>
    </location>
</feature>
<dbReference type="GO" id="GO:0008049">
    <property type="term" value="P:male courtship behavior"/>
    <property type="evidence" value="ECO:0007669"/>
    <property type="project" value="TreeGrafter"/>
</dbReference>
<evidence type="ECO:0000256" key="6">
    <source>
        <dbReference type="ARBA" id="ARBA00023170"/>
    </source>
</evidence>
<keyword evidence="10" id="KW-1185">Reference proteome</keyword>
<dbReference type="GO" id="GO:0007165">
    <property type="term" value="P:signal transduction"/>
    <property type="evidence" value="ECO:0007669"/>
    <property type="project" value="UniProtKB-KW"/>
</dbReference>
<name>A0A6E8VR87_ANOCL</name>
<accession>A0A6E8VR87</accession>
<dbReference type="InterPro" id="IPR013604">
    <property type="entry name" value="7TM_chemorcpt"/>
</dbReference>
<dbReference type="GO" id="GO:0030424">
    <property type="term" value="C:axon"/>
    <property type="evidence" value="ECO:0007669"/>
    <property type="project" value="TreeGrafter"/>
</dbReference>
<dbReference type="VEuPathDB" id="VectorBase:ACON006877"/>
<dbReference type="GO" id="GO:0050909">
    <property type="term" value="P:sensory perception of taste"/>
    <property type="evidence" value="ECO:0007669"/>
    <property type="project" value="InterPro"/>
</dbReference>
<feature type="transmembrane region" description="Helical" evidence="8">
    <location>
        <begin position="55"/>
        <end position="78"/>
    </location>
</feature>
<feature type="transmembrane region" description="Helical" evidence="8">
    <location>
        <begin position="189"/>
        <end position="210"/>
    </location>
</feature>
<dbReference type="PANTHER" id="PTHR21143">
    <property type="entry name" value="INVERTEBRATE GUSTATORY RECEPTOR"/>
    <property type="match status" value="1"/>
</dbReference>
<keyword evidence="3 8" id="KW-0812">Transmembrane</keyword>
<keyword evidence="6 8" id="KW-0675">Receptor</keyword>
<sequence length="416" mass="47653">MAWNDTEIDRLRHQLRQNISPTMRLSQCLSLAPYPLSAFQRNCSTRSVRIRVIICFRYAFATCITVAVVASQFTMFYYFPHIMYQPKVPIFIVILYYIVSILQTLTTGNMMIGCEQRRAEYEGYFEEVLHLMKETAHQPDCKTTIWYRNVTKVLLALYCIASLTVPIVMTTILWDIATIPYVMAQTVPFVVSSLILNQYFCVFVHLTSILRKMNERLARFLNMLPGSATEPPVQLRGKPLIYNVLGESLKLESSRLDQLEQLRLLHVRTVQTAGSLSEKFGIVIILIVIAAFASVNIELLEFYQSIKLGTLTPTTIFMKFLYAASKFSFYILIAYPNRLIQQENQKALFMLYRIKRISCSVELNEAIEHFISQISNLHDVHQACGMLNLDMKLISNAVAAITSIMVVLIQFSDTGL</sequence>
<dbReference type="GO" id="GO:0043025">
    <property type="term" value="C:neuronal cell body"/>
    <property type="evidence" value="ECO:0007669"/>
    <property type="project" value="TreeGrafter"/>
</dbReference>
<keyword evidence="4 8" id="KW-1133">Transmembrane helix</keyword>
<comment type="similarity">
    <text evidence="8">Belongs to the insect chemoreceptor superfamily. Gustatory receptor (GR) family.</text>
</comment>
<reference evidence="9" key="2">
    <citation type="submission" date="2020-05" db="UniProtKB">
        <authorList>
            <consortium name="EnsemblMetazoa"/>
        </authorList>
    </citation>
    <scope>IDENTIFICATION</scope>
    <source>
        <strain evidence="9">Ngousso</strain>
    </source>
</reference>
<proteinExistence type="inferred from homology"/>
<dbReference type="Pfam" id="PF08395">
    <property type="entry name" value="7tm_7"/>
    <property type="match status" value="1"/>
</dbReference>
<dbReference type="AlphaFoldDB" id="A0A6E8VR87"/>
<evidence type="ECO:0000313" key="9">
    <source>
        <dbReference type="EnsemblMetazoa" id="ACON006877-PB"/>
    </source>
</evidence>
<evidence type="ECO:0000313" key="10">
    <source>
        <dbReference type="Proteomes" id="UP001105220"/>
    </source>
</evidence>
<dbReference type="GO" id="GO:0007635">
    <property type="term" value="P:chemosensory behavior"/>
    <property type="evidence" value="ECO:0007669"/>
    <property type="project" value="TreeGrafter"/>
</dbReference>
<keyword evidence="7 8" id="KW-0807">Transducer</keyword>
<feature type="transmembrane region" description="Helical" evidence="8">
    <location>
        <begin position="155"/>
        <end position="177"/>
    </location>
</feature>
<feature type="transmembrane region" description="Helical" evidence="8">
    <location>
        <begin position="320"/>
        <end position="340"/>
    </location>
</feature>
<evidence type="ECO:0000256" key="8">
    <source>
        <dbReference type="RuleBase" id="RU363108"/>
    </source>
</evidence>
<feature type="transmembrane region" description="Helical" evidence="8">
    <location>
        <begin position="90"/>
        <end position="112"/>
    </location>
</feature>
<comment type="subcellular location">
    <subcellularLocation>
        <location evidence="1 8">Cell membrane</location>
        <topology evidence="1 8">Multi-pass membrane protein</topology>
    </subcellularLocation>
</comment>
<dbReference type="GO" id="GO:0005886">
    <property type="term" value="C:plasma membrane"/>
    <property type="evidence" value="ECO:0007669"/>
    <property type="project" value="UniProtKB-SubCell"/>
</dbReference>
<dbReference type="Proteomes" id="UP001105220">
    <property type="component" value="Unplaced"/>
</dbReference>
<dbReference type="EnsemblMetazoa" id="ACON006877-RB">
    <property type="protein sequence ID" value="ACON006877-PB"/>
    <property type="gene ID" value="ACON006877"/>
</dbReference>
<evidence type="ECO:0000256" key="2">
    <source>
        <dbReference type="ARBA" id="ARBA00022475"/>
    </source>
</evidence>
<evidence type="ECO:0000256" key="3">
    <source>
        <dbReference type="ARBA" id="ARBA00022692"/>
    </source>
</evidence>
<evidence type="ECO:0000256" key="4">
    <source>
        <dbReference type="ARBA" id="ARBA00022989"/>
    </source>
</evidence>
<evidence type="ECO:0000256" key="7">
    <source>
        <dbReference type="ARBA" id="ARBA00023224"/>
    </source>
</evidence>
<evidence type="ECO:0000256" key="5">
    <source>
        <dbReference type="ARBA" id="ARBA00023136"/>
    </source>
</evidence>
<protein>
    <recommendedName>
        <fullName evidence="8">Gustatory receptor</fullName>
    </recommendedName>
</protein>
<comment type="function">
    <text evidence="8">Gustatory receptor which mediates acceptance or avoidance behavior, depending on its substrates.</text>
</comment>
<dbReference type="PANTHER" id="PTHR21143:SF134">
    <property type="entry name" value="GUSTATORY RECEPTOR"/>
    <property type="match status" value="1"/>
</dbReference>
<dbReference type="GO" id="GO:0030425">
    <property type="term" value="C:dendrite"/>
    <property type="evidence" value="ECO:0007669"/>
    <property type="project" value="TreeGrafter"/>
</dbReference>
<evidence type="ECO:0000256" key="1">
    <source>
        <dbReference type="ARBA" id="ARBA00004651"/>
    </source>
</evidence>
<organism evidence="9 10">
    <name type="scientific">Anopheles coluzzii</name>
    <name type="common">African malaria mosquito</name>
    <dbReference type="NCBI Taxonomy" id="1518534"/>
    <lineage>
        <taxon>Eukaryota</taxon>
        <taxon>Metazoa</taxon>
        <taxon>Ecdysozoa</taxon>
        <taxon>Arthropoda</taxon>
        <taxon>Hexapoda</taxon>
        <taxon>Insecta</taxon>
        <taxon>Pterygota</taxon>
        <taxon>Neoptera</taxon>
        <taxon>Endopterygota</taxon>
        <taxon>Diptera</taxon>
        <taxon>Nematocera</taxon>
        <taxon>Culicoidea</taxon>
        <taxon>Culicidae</taxon>
        <taxon>Anophelinae</taxon>
        <taxon>Anopheles</taxon>
    </lineage>
</organism>
<keyword evidence="2 8" id="KW-1003">Cell membrane</keyword>